<dbReference type="EMBL" id="KV417839">
    <property type="protein sequence ID" value="KZP05426.1"/>
    <property type="molecule type" value="Genomic_DNA"/>
</dbReference>
<dbReference type="Proteomes" id="UP000076532">
    <property type="component" value="Unassembled WGS sequence"/>
</dbReference>
<evidence type="ECO:0000313" key="2">
    <source>
        <dbReference type="EMBL" id="KZP05426.1"/>
    </source>
</evidence>
<evidence type="ECO:0000256" key="1">
    <source>
        <dbReference type="SAM" id="MobiDB-lite"/>
    </source>
</evidence>
<proteinExistence type="predicted"/>
<dbReference type="AlphaFoldDB" id="A0A167VVV1"/>
<feature type="region of interest" description="Disordered" evidence="1">
    <location>
        <begin position="1"/>
        <end position="20"/>
    </location>
</feature>
<gene>
    <name evidence="2" type="ORF">FIBSPDRAFT_903506</name>
</gene>
<accession>A0A167VVV1</accession>
<organism evidence="2 3">
    <name type="scientific">Athelia psychrophila</name>
    <dbReference type="NCBI Taxonomy" id="1759441"/>
    <lineage>
        <taxon>Eukaryota</taxon>
        <taxon>Fungi</taxon>
        <taxon>Dikarya</taxon>
        <taxon>Basidiomycota</taxon>
        <taxon>Agaricomycotina</taxon>
        <taxon>Agaricomycetes</taxon>
        <taxon>Agaricomycetidae</taxon>
        <taxon>Atheliales</taxon>
        <taxon>Atheliaceae</taxon>
        <taxon>Athelia</taxon>
    </lineage>
</organism>
<name>A0A167VVV1_9AGAM</name>
<reference evidence="2 3" key="1">
    <citation type="journal article" date="2016" name="Mol. Biol. Evol.">
        <title>Comparative Genomics of Early-Diverging Mushroom-Forming Fungi Provides Insights into the Origins of Lignocellulose Decay Capabilities.</title>
        <authorList>
            <person name="Nagy L.G."/>
            <person name="Riley R."/>
            <person name="Tritt A."/>
            <person name="Adam C."/>
            <person name="Daum C."/>
            <person name="Floudas D."/>
            <person name="Sun H."/>
            <person name="Yadav J.S."/>
            <person name="Pangilinan J."/>
            <person name="Larsson K.H."/>
            <person name="Matsuura K."/>
            <person name="Barry K."/>
            <person name="Labutti K."/>
            <person name="Kuo R."/>
            <person name="Ohm R.A."/>
            <person name="Bhattacharya S.S."/>
            <person name="Shirouzu T."/>
            <person name="Yoshinaga Y."/>
            <person name="Martin F.M."/>
            <person name="Grigoriev I.V."/>
            <person name="Hibbett D.S."/>
        </authorList>
    </citation>
    <scope>NUCLEOTIDE SEQUENCE [LARGE SCALE GENOMIC DNA]</scope>
    <source>
        <strain evidence="2 3">CBS 109695</strain>
    </source>
</reference>
<protein>
    <submittedName>
        <fullName evidence="2">Uncharacterized protein</fullName>
    </submittedName>
</protein>
<sequence>MNVEVAPHQNSQTSAPSSLTSIAPGLSLPPFSSGLVAETENIEAWDGTGVLGGLKLGDVEVGGDRDDSISFVAHRIYCTSLLTDNGACLLALCFLRLCNEENAGHGEECDEEKQEDARKFALARKRMTKDSRKHCRIRPGS</sequence>
<keyword evidence="3" id="KW-1185">Reference proteome</keyword>
<evidence type="ECO:0000313" key="3">
    <source>
        <dbReference type="Proteomes" id="UP000076532"/>
    </source>
</evidence>
<feature type="compositionally biased region" description="Polar residues" evidence="1">
    <location>
        <begin position="8"/>
        <end position="20"/>
    </location>
</feature>